<protein>
    <submittedName>
        <fullName evidence="13">D-alanyl-D-alanine carboxypeptidase dacB</fullName>
        <ecNumber evidence="13">3.4.16.4</ecNumber>
    </submittedName>
</protein>
<evidence type="ECO:0000256" key="11">
    <source>
        <dbReference type="SAM" id="SignalP"/>
    </source>
</evidence>
<keyword evidence="2 11" id="KW-0732">Signal</keyword>
<feature type="transmembrane region" description="Helical" evidence="10">
    <location>
        <begin position="445"/>
        <end position="466"/>
    </location>
</feature>
<dbReference type="EC" id="3.4.16.4" evidence="13"/>
<feature type="signal peptide" evidence="11">
    <location>
        <begin position="1"/>
        <end position="29"/>
    </location>
</feature>
<dbReference type="GO" id="GO:0006508">
    <property type="term" value="P:proteolysis"/>
    <property type="evidence" value="ECO:0007669"/>
    <property type="project" value="InterPro"/>
</dbReference>
<evidence type="ECO:0000259" key="12">
    <source>
        <dbReference type="Pfam" id="PF00768"/>
    </source>
</evidence>
<keyword evidence="10" id="KW-1133">Transmembrane helix</keyword>
<dbReference type="GO" id="GO:0071555">
    <property type="term" value="P:cell wall organization"/>
    <property type="evidence" value="ECO:0007669"/>
    <property type="project" value="UniProtKB-KW"/>
</dbReference>
<dbReference type="STRING" id="39490.ERS852448_00659"/>
<dbReference type="EMBL" id="CYYA01000003">
    <property type="protein sequence ID" value="CUM82541.1"/>
    <property type="molecule type" value="Genomic_DNA"/>
</dbReference>
<feature type="chain" id="PRO_5008011142" evidence="11">
    <location>
        <begin position="30"/>
        <end position="499"/>
    </location>
</feature>
<keyword evidence="13" id="KW-0645">Protease</keyword>
<evidence type="ECO:0000313" key="14">
    <source>
        <dbReference type="Proteomes" id="UP000095492"/>
    </source>
</evidence>
<dbReference type="GO" id="GO:0008360">
    <property type="term" value="P:regulation of cell shape"/>
    <property type="evidence" value="ECO:0007669"/>
    <property type="project" value="UniProtKB-KW"/>
</dbReference>
<dbReference type="RefSeq" id="WP_055289361.1">
    <property type="nucleotide sequence ID" value="NZ_CP173382.1"/>
</dbReference>
<dbReference type="Pfam" id="PF00768">
    <property type="entry name" value="Peptidase_S11"/>
    <property type="match status" value="1"/>
</dbReference>
<evidence type="ECO:0000256" key="1">
    <source>
        <dbReference type="ARBA" id="ARBA00007164"/>
    </source>
</evidence>
<dbReference type="SUPFAM" id="SSF56601">
    <property type="entry name" value="beta-lactamase/transpeptidase-like"/>
    <property type="match status" value="1"/>
</dbReference>
<evidence type="ECO:0000256" key="8">
    <source>
        <dbReference type="PIRSR" id="PIRSR618044-2"/>
    </source>
</evidence>
<dbReference type="AlphaFoldDB" id="A0A173RX99"/>
<feature type="active site" description="Acyl-ester intermediate" evidence="7">
    <location>
        <position position="80"/>
    </location>
</feature>
<accession>A0A173RX99</accession>
<dbReference type="InterPro" id="IPR018044">
    <property type="entry name" value="Peptidase_S11"/>
</dbReference>
<evidence type="ECO:0000256" key="9">
    <source>
        <dbReference type="RuleBase" id="RU004016"/>
    </source>
</evidence>
<comment type="similarity">
    <text evidence="1 9">Belongs to the peptidase S11 family.</text>
</comment>
<evidence type="ECO:0000256" key="2">
    <source>
        <dbReference type="ARBA" id="ARBA00022729"/>
    </source>
</evidence>
<evidence type="ECO:0000256" key="5">
    <source>
        <dbReference type="ARBA" id="ARBA00022984"/>
    </source>
</evidence>
<feature type="active site" description="Proton acceptor" evidence="7">
    <location>
        <position position="83"/>
    </location>
</feature>
<evidence type="ECO:0000313" key="13">
    <source>
        <dbReference type="EMBL" id="CUM82541.1"/>
    </source>
</evidence>
<evidence type="ECO:0000256" key="6">
    <source>
        <dbReference type="ARBA" id="ARBA00023316"/>
    </source>
</evidence>
<keyword evidence="13" id="KW-0121">Carboxypeptidase</keyword>
<feature type="binding site" evidence="8">
    <location>
        <position position="254"/>
    </location>
    <ligand>
        <name>substrate</name>
    </ligand>
</feature>
<keyword evidence="6" id="KW-0961">Cell wall biogenesis/degradation</keyword>
<keyword evidence="10" id="KW-0812">Transmembrane</keyword>
<dbReference type="GeneID" id="97392154"/>
<keyword evidence="4" id="KW-0133">Cell shape</keyword>
<proteinExistence type="inferred from homology"/>
<evidence type="ECO:0000256" key="10">
    <source>
        <dbReference type="SAM" id="Phobius"/>
    </source>
</evidence>
<evidence type="ECO:0000256" key="3">
    <source>
        <dbReference type="ARBA" id="ARBA00022801"/>
    </source>
</evidence>
<evidence type="ECO:0000256" key="4">
    <source>
        <dbReference type="ARBA" id="ARBA00022960"/>
    </source>
</evidence>
<gene>
    <name evidence="13" type="primary">dacB_3</name>
    <name evidence="13" type="ORF">ERS852448_00659</name>
</gene>
<sequence>MRKFLKRMTGIFLCVAMAAGVYGAIPVYAEGTDTGTDIQAQAAQWPTGPAVQAASAIIMDASTGTVLYEKDADTPRYPASITKIMTTLLALENCNLDEMVHFSATAVYENEGGTSHIARDLDEEMTLEQCLYGIMLESANECSYAVAEHVGGGDYQKFIDMMNAKAAELGCTNTHFNNCNGLPDPAHVVSARDMALISREAIKNSMFRKIVGTVRYEIPPTNKHADPTPLNNHHQMISAYKGRQNLYEYCIGGKTGWTSDAGNTLVTFAEKDGMTLICVVMNCTAGGQYADTRTLFDYCFENFKLYNVAQNETRYENTNKQENTLFTEWNAFAKVEDDAQIILPAAANFLDTQTDVNYDQAGGSILGTLVYSYGGRQVGTANVVTTGAKVAEYPFGEKSGTIQKSDSAKENDTSVAADSLDKTKSDVAKNDIGKKKSLSISRNKLLLAGGSVAVAIVIVLVIWFLINNHRRIWRRKNTRDRRYKTIRNNRKWNRRGGRK</sequence>
<keyword evidence="3 13" id="KW-0378">Hydrolase</keyword>
<dbReference type="PRINTS" id="PR00725">
    <property type="entry name" value="DADACBPTASE1"/>
</dbReference>
<keyword evidence="5" id="KW-0573">Peptidoglycan synthesis</keyword>
<dbReference type="OrthoDB" id="9791132at2"/>
<reference evidence="13 14" key="1">
    <citation type="submission" date="2015-09" db="EMBL/GenBank/DDBJ databases">
        <authorList>
            <consortium name="Pathogen Informatics"/>
        </authorList>
    </citation>
    <scope>NUCLEOTIDE SEQUENCE [LARGE SCALE GENOMIC DNA]</scope>
    <source>
        <strain evidence="13 14">2789STDY5608891</strain>
    </source>
</reference>
<dbReference type="PANTHER" id="PTHR21581:SF33">
    <property type="entry name" value="D-ALANYL-D-ALANINE CARBOXYPEPTIDASE DACB"/>
    <property type="match status" value="1"/>
</dbReference>
<dbReference type="GO" id="GO:0009002">
    <property type="term" value="F:serine-type D-Ala-D-Ala carboxypeptidase activity"/>
    <property type="evidence" value="ECO:0007669"/>
    <property type="project" value="UniProtKB-EC"/>
</dbReference>
<dbReference type="InterPro" id="IPR012338">
    <property type="entry name" value="Beta-lactam/transpept-like"/>
</dbReference>
<dbReference type="PANTHER" id="PTHR21581">
    <property type="entry name" value="D-ALANYL-D-ALANINE CARBOXYPEPTIDASE"/>
    <property type="match status" value="1"/>
</dbReference>
<organism evidence="13 14">
    <name type="scientific">Eubacterium ramulus</name>
    <dbReference type="NCBI Taxonomy" id="39490"/>
    <lineage>
        <taxon>Bacteria</taxon>
        <taxon>Bacillati</taxon>
        <taxon>Bacillota</taxon>
        <taxon>Clostridia</taxon>
        <taxon>Eubacteriales</taxon>
        <taxon>Eubacteriaceae</taxon>
        <taxon>Eubacterium</taxon>
    </lineage>
</organism>
<dbReference type="Gene3D" id="3.40.710.10">
    <property type="entry name" value="DD-peptidase/beta-lactamase superfamily"/>
    <property type="match status" value="1"/>
</dbReference>
<dbReference type="InterPro" id="IPR001967">
    <property type="entry name" value="Peptidase_S11_N"/>
</dbReference>
<dbReference type="Proteomes" id="UP000095492">
    <property type="component" value="Unassembled WGS sequence"/>
</dbReference>
<evidence type="ECO:0000256" key="7">
    <source>
        <dbReference type="PIRSR" id="PIRSR618044-1"/>
    </source>
</evidence>
<feature type="active site" evidence="7">
    <location>
        <position position="138"/>
    </location>
</feature>
<name>A0A173RX99_EUBRA</name>
<feature type="domain" description="Peptidase S11 D-alanyl-D-alanine carboxypeptidase A N-terminal" evidence="12">
    <location>
        <begin position="47"/>
        <end position="283"/>
    </location>
</feature>
<dbReference type="GO" id="GO:0009252">
    <property type="term" value="P:peptidoglycan biosynthetic process"/>
    <property type="evidence" value="ECO:0007669"/>
    <property type="project" value="UniProtKB-KW"/>
</dbReference>
<keyword evidence="10" id="KW-0472">Membrane</keyword>